<name>A0A7J6S7Q5_PEROL</name>
<dbReference type="InterPro" id="IPR012337">
    <property type="entry name" value="RNaseH-like_sf"/>
</dbReference>
<dbReference type="CDD" id="cd01650">
    <property type="entry name" value="RT_nLTR_like"/>
    <property type="match status" value="1"/>
</dbReference>
<accession>A0A7J6S7Q5</accession>
<reference evidence="3 4" key="1">
    <citation type="submission" date="2020-04" db="EMBL/GenBank/DDBJ databases">
        <title>Perkinsus olseni comparative genomics.</title>
        <authorList>
            <person name="Bogema D.R."/>
        </authorList>
    </citation>
    <scope>NUCLEOTIDE SEQUENCE [LARGE SCALE GENOMIC DNA]</scope>
    <source>
        <strain evidence="3 4">ATCC PRA-207</strain>
    </source>
</reference>
<dbReference type="InterPro" id="IPR000477">
    <property type="entry name" value="RT_dom"/>
</dbReference>
<dbReference type="PROSITE" id="PS50878">
    <property type="entry name" value="RT_POL"/>
    <property type="match status" value="1"/>
</dbReference>
<dbReference type="SUPFAM" id="SSF56672">
    <property type="entry name" value="DNA/RNA polymerases"/>
    <property type="match status" value="1"/>
</dbReference>
<evidence type="ECO:0000313" key="3">
    <source>
        <dbReference type="EMBL" id="KAF4728999.1"/>
    </source>
</evidence>
<proteinExistence type="predicted"/>
<feature type="domain" description="Reverse transcriptase" evidence="1">
    <location>
        <begin position="1"/>
        <end position="259"/>
    </location>
</feature>
<comment type="caution">
    <text evidence="3">The sequence shown here is derived from an EMBL/GenBank/DDBJ whole genome shotgun (WGS) entry which is preliminary data.</text>
</comment>
<dbReference type="OMA" id="WIQARIR"/>
<evidence type="ECO:0000259" key="2">
    <source>
        <dbReference type="PROSITE" id="PS50879"/>
    </source>
</evidence>
<dbReference type="PROSITE" id="PS50879">
    <property type="entry name" value="RNASE_H_1"/>
    <property type="match status" value="1"/>
</dbReference>
<dbReference type="CDD" id="cd09276">
    <property type="entry name" value="Rnase_HI_RT_non_LTR"/>
    <property type="match status" value="1"/>
</dbReference>
<dbReference type="Gene3D" id="3.30.420.10">
    <property type="entry name" value="Ribonuclease H-like superfamily/Ribonuclease H"/>
    <property type="match status" value="1"/>
</dbReference>
<evidence type="ECO:0008006" key="5">
    <source>
        <dbReference type="Google" id="ProtNLM"/>
    </source>
</evidence>
<feature type="domain" description="RNase H type-1" evidence="2">
    <location>
        <begin position="426"/>
        <end position="583"/>
    </location>
</feature>
<dbReference type="InterPro" id="IPR002156">
    <property type="entry name" value="RNaseH_domain"/>
</dbReference>
<sequence>KVPAGADVTTRIKATRPISLLRTLSKIAEKAILLKLEGKIKSLPNTVHGFRRGKSTETALRDLEDFILEAKNQKEPAGALFEDFTGAFDNIPWTAILEGVDEYLGPQWTELVASYLYGRRVVVNAADGSTACRYLRKGTPQGGSLSPLLFVVASLPLFDRLERRCELQQGTPWSIKIIGYADDFTIAIRAKDMATLGGALTDCRGAAATWAEQRRIPLAEDKEELLLFTDQARREEHEGLPPELGSKIKAEAKWLGVWLRATPTGIQWDKHARVTLDNARRWVRQVRAFCRWNSGLNPRAAEALWNSYVIPRATYAGTIWGRASVAKWFTKAAAGIRATLIRSVWRALPSAPTSMVNRLVNWRGITEAIARKMVKDLHYTAKFTPQRPERRVLRRWLGDRFTADSLGASPAGPNLPVDTGGDVALETGAHQWYTDGSKLTVRGAGPYHLASRTGFGLVRYAPMGKRPEAYECWELPRDSTVFQSEVLAIGRACEAELARLRRPPSDPDTGDIEIISDCLSALRCVAGDVGRVTATAANSRSLVLELHQDLAARNRRLSLRWIRSHQGNVGNTIADTTARLGATMGDCHPCPVPITAALERLSRKHETGSMLEWQRLKGHFKGYNESRVNLGQQQRKILSKFTDGRDRRRLFT</sequence>
<dbReference type="InterPro" id="IPR043502">
    <property type="entry name" value="DNA/RNA_pol_sf"/>
</dbReference>
<dbReference type="InterPro" id="IPR036397">
    <property type="entry name" value="RNaseH_sf"/>
</dbReference>
<dbReference type="SUPFAM" id="SSF53098">
    <property type="entry name" value="Ribonuclease H-like"/>
    <property type="match status" value="1"/>
</dbReference>
<evidence type="ECO:0000313" key="4">
    <source>
        <dbReference type="Proteomes" id="UP000553632"/>
    </source>
</evidence>
<evidence type="ECO:0000259" key="1">
    <source>
        <dbReference type="PROSITE" id="PS50878"/>
    </source>
</evidence>
<dbReference type="GO" id="GO:0003676">
    <property type="term" value="F:nucleic acid binding"/>
    <property type="evidence" value="ECO:0007669"/>
    <property type="project" value="InterPro"/>
</dbReference>
<dbReference type="Proteomes" id="UP000553632">
    <property type="component" value="Unassembled WGS sequence"/>
</dbReference>
<dbReference type="Pfam" id="PF00078">
    <property type="entry name" value="RVT_1"/>
    <property type="match status" value="1"/>
</dbReference>
<keyword evidence="4" id="KW-1185">Reference proteome</keyword>
<dbReference type="GO" id="GO:0004523">
    <property type="term" value="F:RNA-DNA hybrid ribonuclease activity"/>
    <property type="evidence" value="ECO:0007669"/>
    <property type="project" value="InterPro"/>
</dbReference>
<dbReference type="AlphaFoldDB" id="A0A7J6S7Q5"/>
<dbReference type="EMBL" id="JABANO010020131">
    <property type="protein sequence ID" value="KAF4728999.1"/>
    <property type="molecule type" value="Genomic_DNA"/>
</dbReference>
<dbReference type="PANTHER" id="PTHR33332">
    <property type="entry name" value="REVERSE TRANSCRIPTASE DOMAIN-CONTAINING PROTEIN"/>
    <property type="match status" value="1"/>
</dbReference>
<feature type="non-terminal residue" evidence="3">
    <location>
        <position position="1"/>
    </location>
</feature>
<protein>
    <recommendedName>
        <fullName evidence="5">Reverse transcriptase domain-containing protein</fullName>
    </recommendedName>
</protein>
<organism evidence="3 4">
    <name type="scientific">Perkinsus olseni</name>
    <name type="common">Perkinsus atlanticus</name>
    <dbReference type="NCBI Taxonomy" id="32597"/>
    <lineage>
        <taxon>Eukaryota</taxon>
        <taxon>Sar</taxon>
        <taxon>Alveolata</taxon>
        <taxon>Perkinsozoa</taxon>
        <taxon>Perkinsea</taxon>
        <taxon>Perkinsida</taxon>
        <taxon>Perkinsidae</taxon>
        <taxon>Perkinsus</taxon>
    </lineage>
</organism>
<dbReference type="Pfam" id="PF00075">
    <property type="entry name" value="RNase_H"/>
    <property type="match status" value="1"/>
</dbReference>
<gene>
    <name evidence="3" type="ORF">FOZ63_004239</name>
</gene>
<feature type="non-terminal residue" evidence="3">
    <location>
        <position position="652"/>
    </location>
</feature>